<gene>
    <name evidence="5" type="primary">Dvir\GJ21617</name>
    <name evidence="5" type="ORF">Dvir_GJ21617</name>
</gene>
<proteinExistence type="predicted"/>
<dbReference type="InterPro" id="IPR026122">
    <property type="entry name" value="MOV-10/SDE3_DEXXQ/H-box"/>
</dbReference>
<dbReference type="FunCoup" id="B4LKG5">
    <property type="interactions" value="185"/>
</dbReference>
<dbReference type="GO" id="GO:0005829">
    <property type="term" value="C:cytosol"/>
    <property type="evidence" value="ECO:0007669"/>
    <property type="project" value="TreeGrafter"/>
</dbReference>
<dbReference type="HOGENOM" id="CLU_001666_6_4_1"/>
<feature type="domain" description="DNA2/NAM7 helicase-like C-terminal" evidence="4">
    <location>
        <begin position="525"/>
        <end position="729"/>
    </location>
</feature>
<organism evidence="5 6">
    <name type="scientific">Drosophila virilis</name>
    <name type="common">Fruit fly</name>
    <dbReference type="NCBI Taxonomy" id="7244"/>
    <lineage>
        <taxon>Eukaryota</taxon>
        <taxon>Metazoa</taxon>
        <taxon>Ecdysozoa</taxon>
        <taxon>Arthropoda</taxon>
        <taxon>Hexapoda</taxon>
        <taxon>Insecta</taxon>
        <taxon>Pterygota</taxon>
        <taxon>Neoptera</taxon>
        <taxon>Endopterygota</taxon>
        <taxon>Diptera</taxon>
        <taxon>Brachycera</taxon>
        <taxon>Muscomorpha</taxon>
        <taxon>Ephydroidea</taxon>
        <taxon>Drosophilidae</taxon>
        <taxon>Drosophila</taxon>
    </lineage>
</organism>
<dbReference type="InParanoid" id="B4LKG5"/>
<evidence type="ECO:0000313" key="6">
    <source>
        <dbReference type="Proteomes" id="UP000008792"/>
    </source>
</evidence>
<dbReference type="InterPro" id="IPR041677">
    <property type="entry name" value="DNA2/NAM7_AAA_11"/>
</dbReference>
<feature type="compositionally biased region" description="Low complexity" evidence="2">
    <location>
        <begin position="811"/>
        <end position="838"/>
    </location>
</feature>
<dbReference type="InterPro" id="IPR027417">
    <property type="entry name" value="P-loop_NTPase"/>
</dbReference>
<dbReference type="InterPro" id="IPR045055">
    <property type="entry name" value="DNA2/NAM7-like"/>
</dbReference>
<dbReference type="CDD" id="cd18808">
    <property type="entry name" value="SF1_C_Upf1"/>
    <property type="match status" value="1"/>
</dbReference>
<dbReference type="GO" id="GO:0003723">
    <property type="term" value="F:RNA binding"/>
    <property type="evidence" value="ECO:0007669"/>
    <property type="project" value="InterPro"/>
</dbReference>
<evidence type="ECO:0000259" key="4">
    <source>
        <dbReference type="Pfam" id="PF13087"/>
    </source>
</evidence>
<dbReference type="AlphaFoldDB" id="B4LKG5"/>
<feature type="domain" description="DNA2/NAM7 helicase helicase" evidence="3">
    <location>
        <begin position="302"/>
        <end position="389"/>
    </location>
</feature>
<protein>
    <submittedName>
        <fullName evidence="5">Uncharacterized protein</fullName>
    </submittedName>
</protein>
<accession>B4LKG5</accession>
<reference evidence="5 6" key="1">
    <citation type="journal article" date="2007" name="Nature">
        <title>Evolution of genes and genomes on the Drosophila phylogeny.</title>
        <authorList>
            <consortium name="Drosophila 12 Genomes Consortium"/>
            <person name="Clark A.G."/>
            <person name="Eisen M.B."/>
            <person name="Smith D.R."/>
            <person name="Bergman C.M."/>
            <person name="Oliver B."/>
            <person name="Markow T.A."/>
            <person name="Kaufman T.C."/>
            <person name="Kellis M."/>
            <person name="Gelbart W."/>
            <person name="Iyer V.N."/>
            <person name="Pollard D.A."/>
            <person name="Sackton T.B."/>
            <person name="Larracuente A.M."/>
            <person name="Singh N.D."/>
            <person name="Abad J.P."/>
            <person name="Abt D.N."/>
            <person name="Adryan B."/>
            <person name="Aguade M."/>
            <person name="Akashi H."/>
            <person name="Anderson W.W."/>
            <person name="Aquadro C.F."/>
            <person name="Ardell D.H."/>
            <person name="Arguello R."/>
            <person name="Artieri C.G."/>
            <person name="Barbash D.A."/>
            <person name="Barker D."/>
            <person name="Barsanti P."/>
            <person name="Batterham P."/>
            <person name="Batzoglou S."/>
            <person name="Begun D."/>
            <person name="Bhutkar A."/>
            <person name="Blanco E."/>
            <person name="Bosak S.A."/>
            <person name="Bradley R.K."/>
            <person name="Brand A.D."/>
            <person name="Brent M.R."/>
            <person name="Brooks A.N."/>
            <person name="Brown R.H."/>
            <person name="Butlin R.K."/>
            <person name="Caggese C."/>
            <person name="Calvi B.R."/>
            <person name="Bernardo de Carvalho A."/>
            <person name="Caspi A."/>
            <person name="Castrezana S."/>
            <person name="Celniker S.E."/>
            <person name="Chang J.L."/>
            <person name="Chapple C."/>
            <person name="Chatterji S."/>
            <person name="Chinwalla A."/>
            <person name="Civetta A."/>
            <person name="Clifton S.W."/>
            <person name="Comeron J.M."/>
            <person name="Costello J.C."/>
            <person name="Coyne J.A."/>
            <person name="Daub J."/>
            <person name="David R.G."/>
            <person name="Delcher A.L."/>
            <person name="Delehaunty K."/>
            <person name="Do C.B."/>
            <person name="Ebling H."/>
            <person name="Edwards K."/>
            <person name="Eickbush T."/>
            <person name="Evans J.D."/>
            <person name="Filipski A."/>
            <person name="Findeiss S."/>
            <person name="Freyhult E."/>
            <person name="Fulton L."/>
            <person name="Fulton R."/>
            <person name="Garcia A.C."/>
            <person name="Gardiner A."/>
            <person name="Garfield D.A."/>
            <person name="Garvin B.E."/>
            <person name="Gibson G."/>
            <person name="Gilbert D."/>
            <person name="Gnerre S."/>
            <person name="Godfrey J."/>
            <person name="Good R."/>
            <person name="Gotea V."/>
            <person name="Gravely B."/>
            <person name="Greenberg A.J."/>
            <person name="Griffiths-Jones S."/>
            <person name="Gross S."/>
            <person name="Guigo R."/>
            <person name="Gustafson E.A."/>
            <person name="Haerty W."/>
            <person name="Hahn M.W."/>
            <person name="Halligan D.L."/>
            <person name="Halpern A.L."/>
            <person name="Halter G.M."/>
            <person name="Han M.V."/>
            <person name="Heger A."/>
            <person name="Hillier L."/>
            <person name="Hinrichs A.S."/>
            <person name="Holmes I."/>
            <person name="Hoskins R.A."/>
            <person name="Hubisz M.J."/>
            <person name="Hultmark D."/>
            <person name="Huntley M.A."/>
            <person name="Jaffe D.B."/>
            <person name="Jagadeeshan S."/>
            <person name="Jeck W.R."/>
            <person name="Johnson J."/>
            <person name="Jones C.D."/>
            <person name="Jordan W.C."/>
            <person name="Karpen G.H."/>
            <person name="Kataoka E."/>
            <person name="Keightley P.D."/>
            <person name="Kheradpour P."/>
            <person name="Kirkness E.F."/>
            <person name="Koerich L.B."/>
            <person name="Kristiansen K."/>
            <person name="Kudrna D."/>
            <person name="Kulathinal R.J."/>
            <person name="Kumar S."/>
            <person name="Kwok R."/>
            <person name="Lander E."/>
            <person name="Langley C.H."/>
            <person name="Lapoint R."/>
            <person name="Lazzaro B.P."/>
            <person name="Lee S.J."/>
            <person name="Levesque L."/>
            <person name="Li R."/>
            <person name="Lin C.F."/>
            <person name="Lin M.F."/>
            <person name="Lindblad-Toh K."/>
            <person name="Llopart A."/>
            <person name="Long M."/>
            <person name="Low L."/>
            <person name="Lozovsky E."/>
            <person name="Lu J."/>
            <person name="Luo M."/>
            <person name="Machado C.A."/>
            <person name="Makalowski W."/>
            <person name="Marzo M."/>
            <person name="Matsuda M."/>
            <person name="Matzkin L."/>
            <person name="McAllister B."/>
            <person name="McBride C.S."/>
            <person name="McKernan B."/>
            <person name="McKernan K."/>
            <person name="Mendez-Lago M."/>
            <person name="Minx P."/>
            <person name="Mollenhauer M.U."/>
            <person name="Montooth K."/>
            <person name="Mount S.M."/>
            <person name="Mu X."/>
            <person name="Myers E."/>
            <person name="Negre B."/>
            <person name="Newfeld S."/>
            <person name="Nielsen R."/>
            <person name="Noor M.A."/>
            <person name="O'Grady P."/>
            <person name="Pachter L."/>
            <person name="Papaceit M."/>
            <person name="Parisi M.J."/>
            <person name="Parisi M."/>
            <person name="Parts L."/>
            <person name="Pedersen J.S."/>
            <person name="Pesole G."/>
            <person name="Phillippy A.M."/>
            <person name="Ponting C.P."/>
            <person name="Pop M."/>
            <person name="Porcelli D."/>
            <person name="Powell J.R."/>
            <person name="Prohaska S."/>
            <person name="Pruitt K."/>
            <person name="Puig M."/>
            <person name="Quesneville H."/>
            <person name="Ram K.R."/>
            <person name="Rand D."/>
            <person name="Rasmussen M.D."/>
            <person name="Reed L.K."/>
            <person name="Reenan R."/>
            <person name="Reily A."/>
            <person name="Remington K.A."/>
            <person name="Rieger T.T."/>
            <person name="Ritchie M.G."/>
            <person name="Robin C."/>
            <person name="Rogers Y.H."/>
            <person name="Rohde C."/>
            <person name="Rozas J."/>
            <person name="Rubenfield M.J."/>
            <person name="Ruiz A."/>
            <person name="Russo S."/>
            <person name="Salzberg S.L."/>
            <person name="Sanchez-Gracia A."/>
            <person name="Saranga D.J."/>
            <person name="Sato H."/>
            <person name="Schaeffer S.W."/>
            <person name="Schatz M.C."/>
            <person name="Schlenke T."/>
            <person name="Schwartz R."/>
            <person name="Segarra C."/>
            <person name="Singh R.S."/>
            <person name="Sirot L."/>
            <person name="Sirota M."/>
            <person name="Sisneros N.B."/>
            <person name="Smith C.D."/>
            <person name="Smith T.F."/>
            <person name="Spieth J."/>
            <person name="Stage D.E."/>
            <person name="Stark A."/>
            <person name="Stephan W."/>
            <person name="Strausberg R.L."/>
            <person name="Strempel S."/>
            <person name="Sturgill D."/>
            <person name="Sutton G."/>
            <person name="Sutton G.G."/>
            <person name="Tao W."/>
            <person name="Teichmann S."/>
            <person name="Tobari Y.N."/>
            <person name="Tomimura Y."/>
            <person name="Tsolas J.M."/>
            <person name="Valente V.L."/>
            <person name="Venter E."/>
            <person name="Venter J.C."/>
            <person name="Vicario S."/>
            <person name="Vieira F.G."/>
            <person name="Vilella A.J."/>
            <person name="Villasante A."/>
            <person name="Walenz B."/>
            <person name="Wang J."/>
            <person name="Wasserman M."/>
            <person name="Watts T."/>
            <person name="Wilson D."/>
            <person name="Wilson R.K."/>
            <person name="Wing R.A."/>
            <person name="Wolfner M.F."/>
            <person name="Wong A."/>
            <person name="Wong G.K."/>
            <person name="Wu C.I."/>
            <person name="Wu G."/>
            <person name="Yamamoto D."/>
            <person name="Yang H.P."/>
            <person name="Yang S.P."/>
            <person name="Yorke J.A."/>
            <person name="Yoshida K."/>
            <person name="Zdobnov E."/>
            <person name="Zhang P."/>
            <person name="Zhang Y."/>
            <person name="Zimin A.V."/>
            <person name="Baldwin J."/>
            <person name="Abdouelleil A."/>
            <person name="Abdulkadir J."/>
            <person name="Abebe A."/>
            <person name="Abera B."/>
            <person name="Abreu J."/>
            <person name="Acer S.C."/>
            <person name="Aftuck L."/>
            <person name="Alexander A."/>
            <person name="An P."/>
            <person name="Anderson E."/>
            <person name="Anderson S."/>
            <person name="Arachi H."/>
            <person name="Azer M."/>
            <person name="Bachantsang P."/>
            <person name="Barry A."/>
            <person name="Bayul T."/>
            <person name="Berlin A."/>
            <person name="Bessette D."/>
            <person name="Bloom T."/>
            <person name="Blye J."/>
            <person name="Boguslavskiy L."/>
            <person name="Bonnet C."/>
            <person name="Boukhgalter B."/>
            <person name="Bourzgui I."/>
            <person name="Brown A."/>
            <person name="Cahill P."/>
            <person name="Channer S."/>
            <person name="Cheshatsang Y."/>
            <person name="Chuda L."/>
            <person name="Citroen M."/>
            <person name="Collymore A."/>
            <person name="Cooke P."/>
            <person name="Costello M."/>
            <person name="D'Aco K."/>
            <person name="Daza R."/>
            <person name="De Haan G."/>
            <person name="DeGray S."/>
            <person name="DeMaso C."/>
            <person name="Dhargay N."/>
            <person name="Dooley K."/>
            <person name="Dooley E."/>
            <person name="Doricent M."/>
            <person name="Dorje P."/>
            <person name="Dorjee K."/>
            <person name="Dupes A."/>
            <person name="Elong R."/>
            <person name="Falk J."/>
            <person name="Farina A."/>
            <person name="Faro S."/>
            <person name="Ferguson D."/>
            <person name="Fisher S."/>
            <person name="Foley C.D."/>
            <person name="Franke A."/>
            <person name="Friedrich D."/>
            <person name="Gadbois L."/>
            <person name="Gearin G."/>
            <person name="Gearin C.R."/>
            <person name="Giannoukos G."/>
            <person name="Goode T."/>
            <person name="Graham J."/>
            <person name="Grandbois E."/>
            <person name="Grewal S."/>
            <person name="Gyaltsen K."/>
            <person name="Hafez N."/>
            <person name="Hagos B."/>
            <person name="Hall J."/>
            <person name="Henson C."/>
            <person name="Hollinger A."/>
            <person name="Honan T."/>
            <person name="Huard M.D."/>
            <person name="Hughes L."/>
            <person name="Hurhula B."/>
            <person name="Husby M.E."/>
            <person name="Kamat A."/>
            <person name="Kanga B."/>
            <person name="Kashin S."/>
            <person name="Khazanovich D."/>
            <person name="Kisner P."/>
            <person name="Lance K."/>
            <person name="Lara M."/>
            <person name="Lee W."/>
            <person name="Lennon N."/>
            <person name="Letendre F."/>
            <person name="LeVine R."/>
            <person name="Lipovsky A."/>
            <person name="Liu X."/>
            <person name="Liu J."/>
            <person name="Liu S."/>
            <person name="Lokyitsang T."/>
            <person name="Lokyitsang Y."/>
            <person name="Lubonja R."/>
            <person name="Lui A."/>
            <person name="MacDonald P."/>
            <person name="Magnisalis V."/>
            <person name="Maru K."/>
            <person name="Matthews C."/>
            <person name="McCusker W."/>
            <person name="McDonough S."/>
            <person name="Mehta T."/>
            <person name="Meldrim J."/>
            <person name="Meneus L."/>
            <person name="Mihai O."/>
            <person name="Mihalev A."/>
            <person name="Mihova T."/>
            <person name="Mittelman R."/>
            <person name="Mlenga V."/>
            <person name="Montmayeur A."/>
            <person name="Mulrain L."/>
            <person name="Navidi A."/>
            <person name="Naylor J."/>
            <person name="Negash T."/>
            <person name="Nguyen T."/>
            <person name="Nguyen N."/>
            <person name="Nicol R."/>
            <person name="Norbu C."/>
            <person name="Norbu N."/>
            <person name="Novod N."/>
            <person name="O'Neill B."/>
            <person name="Osman S."/>
            <person name="Markiewicz E."/>
            <person name="Oyono O.L."/>
            <person name="Patti C."/>
            <person name="Phunkhang P."/>
            <person name="Pierre F."/>
            <person name="Priest M."/>
            <person name="Raghuraman S."/>
            <person name="Rege F."/>
            <person name="Reyes R."/>
            <person name="Rise C."/>
            <person name="Rogov P."/>
            <person name="Ross K."/>
            <person name="Ryan E."/>
            <person name="Settipalli S."/>
            <person name="Shea T."/>
            <person name="Sherpa N."/>
            <person name="Shi L."/>
            <person name="Shih D."/>
            <person name="Sparrow T."/>
            <person name="Spaulding J."/>
            <person name="Stalker J."/>
            <person name="Stange-Thomann N."/>
            <person name="Stavropoulos S."/>
            <person name="Stone C."/>
            <person name="Strader C."/>
            <person name="Tesfaye S."/>
            <person name="Thomson T."/>
            <person name="Thoulutsang Y."/>
            <person name="Thoulutsang D."/>
            <person name="Topham K."/>
            <person name="Topping I."/>
            <person name="Tsamla T."/>
            <person name="Vassiliev H."/>
            <person name="Vo A."/>
            <person name="Wangchuk T."/>
            <person name="Wangdi T."/>
            <person name="Weiand M."/>
            <person name="Wilkinson J."/>
            <person name="Wilson A."/>
            <person name="Yadav S."/>
            <person name="Young G."/>
            <person name="Yu Q."/>
            <person name="Zembek L."/>
            <person name="Zhong D."/>
            <person name="Zimmer A."/>
            <person name="Zwirko Z."/>
            <person name="Jaffe D.B."/>
            <person name="Alvarez P."/>
            <person name="Brockman W."/>
            <person name="Butler J."/>
            <person name="Chin C."/>
            <person name="Gnerre S."/>
            <person name="Grabherr M."/>
            <person name="Kleber M."/>
            <person name="Mauceli E."/>
            <person name="MacCallum I."/>
        </authorList>
    </citation>
    <scope>NUCLEOTIDE SEQUENCE [LARGE SCALE GENOMIC DNA]</scope>
    <source>
        <strain evidence="6">Tucson 15010-1051.87</strain>
    </source>
</reference>
<feature type="domain" description="DNA2/NAM7 helicase helicase" evidence="3">
    <location>
        <begin position="435"/>
        <end position="516"/>
    </location>
</feature>
<dbReference type="InterPro" id="IPR047187">
    <property type="entry name" value="SF1_C_Upf1"/>
</dbReference>
<name>B4LKG5_DROVI</name>
<dbReference type="InterPro" id="IPR041679">
    <property type="entry name" value="DNA2/NAM7-like_C"/>
</dbReference>
<dbReference type="SUPFAM" id="SSF52540">
    <property type="entry name" value="P-loop containing nucleoside triphosphate hydrolases"/>
    <property type="match status" value="1"/>
</dbReference>
<dbReference type="GO" id="GO:0032574">
    <property type="term" value="F:5'-3' RNA helicase activity"/>
    <property type="evidence" value="ECO:0007669"/>
    <property type="project" value="InterPro"/>
</dbReference>
<keyword evidence="1" id="KW-0943">RNA-mediated gene silencing</keyword>
<sequence length="892" mass="100580">MNVNELTRESNSMDLQLSSITSLVKCGKANYQVKANVRVRKKFSDDEEDSPTSDDEEEMQKKKFIAVMRTLPHYEPSQTLLQALDVEFTNESLAKHDTTFGTYLQTQLLDSENVCSVMSILLGIEDVSTMQLYAQLMQPNVLLKKVQKHCFSFALGKTQINPEEVLAPYMDEAVLIPKASLEAAPLPKQPILALLPHTHETLPRKDPRRRYVASLEQVTRTSIHLKFKRGGFPAGESALAQRYHVILRSRRTPFRFMYRAMQLLQENPQLRRYLFPIQGLQTVTPKVIKLPNVTLFNQSIASNMEQLQAVQHIVNGPSSLAPYIVFGPPGTGKTTTIVEAILQLRLRQPRSRILVTAGSNSACDTIALRICEYFASSERLQAALVERAKESRLVTEDVELDHQLMRLFSRSVYAKGLNAVDPLLLKHSNCRKRVYEHSNVSRLRKHGIIVATLCTVGRLVTLNLGKFNFFTHIFIDEAGASTEPESLIGIMGIKQQDACHVILSGDHKQLGAVIKNNRAALLGLRHSLMERLLRCELYAVDANGNYDHTLQTRLRRNYRSHPEIVGLYNKLYYNDELIPQAPPEQVNLAANWRMLPNTEFPIIFQATHGVTTRDDHSTSSYNMLEAQVLCWYVKNLLSNGLGGGIRVQQKDIGVVAPYAAQCNFINQLLRRQGHYNVEVGSVENYQGREKNVIIATFVRSFASIGFMRNPRRLNVLISRAKSLMILIGNPVTLRYHPDIRYIINQCKLHGNYLFKKKDGLQRPEFLNDFVEEEFEYNEDELDNEMQVWYAKMPQDIPVALSKCPQQAAVITDDSSSGSNSETTESLSESSSSCDSSSSVNCQCTPPPNATLDAHMAKLALGSPEKIVIRTNFLKACAACTLETTKQKLLQLQ</sequence>
<evidence type="ECO:0000256" key="1">
    <source>
        <dbReference type="ARBA" id="ARBA00023158"/>
    </source>
</evidence>
<dbReference type="KEGG" id="dvi:6625383"/>
<evidence type="ECO:0000256" key="2">
    <source>
        <dbReference type="SAM" id="MobiDB-lite"/>
    </source>
</evidence>
<dbReference type="EMBL" id="CH940648">
    <property type="protein sequence ID" value="EDW60686.2"/>
    <property type="molecule type" value="Genomic_DNA"/>
</dbReference>
<dbReference type="PANTHER" id="PTHR10887">
    <property type="entry name" value="DNA2/NAM7 HELICASE FAMILY"/>
    <property type="match status" value="1"/>
</dbReference>
<evidence type="ECO:0000313" key="5">
    <source>
        <dbReference type="EMBL" id="EDW60686.2"/>
    </source>
</evidence>
<dbReference type="PANTHER" id="PTHR10887:SF419">
    <property type="entry name" value="RNA HELICASE MOV10L1"/>
    <property type="match status" value="1"/>
</dbReference>
<evidence type="ECO:0000259" key="3">
    <source>
        <dbReference type="Pfam" id="PF13086"/>
    </source>
</evidence>
<dbReference type="Pfam" id="PF13087">
    <property type="entry name" value="AAA_12"/>
    <property type="match status" value="1"/>
</dbReference>
<feature type="region of interest" description="Disordered" evidence="2">
    <location>
        <begin position="809"/>
        <end position="838"/>
    </location>
</feature>
<dbReference type="GO" id="GO:0035194">
    <property type="term" value="P:regulatory ncRNA-mediated post-transcriptional gene silencing"/>
    <property type="evidence" value="ECO:0007669"/>
    <property type="project" value="TreeGrafter"/>
</dbReference>
<dbReference type="STRING" id="7244.B4LKG5"/>
<dbReference type="eggNOG" id="KOG1804">
    <property type="taxonomic scope" value="Eukaryota"/>
</dbReference>
<dbReference type="Proteomes" id="UP000008792">
    <property type="component" value="Unassembled WGS sequence"/>
</dbReference>
<dbReference type="Gene3D" id="3.40.50.300">
    <property type="entry name" value="P-loop containing nucleotide triphosphate hydrolases"/>
    <property type="match status" value="2"/>
</dbReference>
<dbReference type="GO" id="GO:0043186">
    <property type="term" value="C:P granule"/>
    <property type="evidence" value="ECO:0007669"/>
    <property type="project" value="TreeGrafter"/>
</dbReference>
<dbReference type="CDD" id="cd18038">
    <property type="entry name" value="DEXXQc_Helz-like"/>
    <property type="match status" value="1"/>
</dbReference>
<keyword evidence="6" id="KW-1185">Reference proteome</keyword>
<dbReference type="Pfam" id="PF13086">
    <property type="entry name" value="AAA_11"/>
    <property type="match status" value="2"/>
</dbReference>
<dbReference type="OrthoDB" id="6513042at2759"/>